<accession>A0A1H0VPE4</accession>
<reference evidence="3" key="1">
    <citation type="submission" date="2016-10" db="EMBL/GenBank/DDBJ databases">
        <authorList>
            <person name="Varghese N."/>
            <person name="Submissions S."/>
        </authorList>
    </citation>
    <scope>NUCLEOTIDE SEQUENCE [LARGE SCALE GENOMIC DNA]</scope>
    <source>
        <strain evidence="3">IBRC-M10078</strain>
    </source>
</reference>
<keyword evidence="1" id="KW-0812">Transmembrane</keyword>
<dbReference type="STRING" id="930152.SAMN05216565_107104"/>
<name>A0A1H0VPE4_9BACI</name>
<gene>
    <name evidence="2" type="ORF">SAMN05216565_107104</name>
</gene>
<keyword evidence="1" id="KW-0472">Membrane</keyword>
<feature type="transmembrane region" description="Helical" evidence="1">
    <location>
        <begin position="6"/>
        <end position="26"/>
    </location>
</feature>
<evidence type="ECO:0000313" key="2">
    <source>
        <dbReference type="EMBL" id="SDP80045.1"/>
    </source>
</evidence>
<sequence>MIYMYLVGFGCSLGIATTFFISLKLYNRTGNKEMKLTKKSKRVIGA</sequence>
<dbReference type="AlphaFoldDB" id="A0A1H0VPE4"/>
<dbReference type="Proteomes" id="UP000199159">
    <property type="component" value="Unassembled WGS sequence"/>
</dbReference>
<dbReference type="EMBL" id="FNJU01000007">
    <property type="protein sequence ID" value="SDP80045.1"/>
    <property type="molecule type" value="Genomic_DNA"/>
</dbReference>
<evidence type="ECO:0000256" key="1">
    <source>
        <dbReference type="SAM" id="Phobius"/>
    </source>
</evidence>
<evidence type="ECO:0000313" key="3">
    <source>
        <dbReference type="Proteomes" id="UP000199159"/>
    </source>
</evidence>
<keyword evidence="3" id="KW-1185">Reference proteome</keyword>
<organism evidence="2 3">
    <name type="scientific">Litchfieldia salsa</name>
    <dbReference type="NCBI Taxonomy" id="930152"/>
    <lineage>
        <taxon>Bacteria</taxon>
        <taxon>Bacillati</taxon>
        <taxon>Bacillota</taxon>
        <taxon>Bacilli</taxon>
        <taxon>Bacillales</taxon>
        <taxon>Bacillaceae</taxon>
        <taxon>Litchfieldia</taxon>
    </lineage>
</organism>
<proteinExistence type="predicted"/>
<protein>
    <submittedName>
        <fullName evidence="2">Uncharacterized protein</fullName>
    </submittedName>
</protein>
<keyword evidence="1" id="KW-1133">Transmembrane helix</keyword>